<name>A0ABT4AY01_9ACTN</name>
<sequence length="343" mass="36158">MPDRLDDVFHASHRLPPDAASRLSADDLSRLRALATEPGRQRVPAMNALVVAGDPGVVDLLAVTLRDSGADPAVRAAWAMQLAATGRPDAEDALVRALPEAGPAVVRARIAAALARIGSPFVLDDLARLAGDPDPAVGRVGAFARHVVAYRHGMPGFEVPRPDDQDLLEVDDDHAPPMAVGRAGPEESAATLVSLRNDTFGLALSEDTGLRIDCGVRRMVFLYSQDFLRRGAGGPLRLPMMPGLIAQRGPDGSYATRLVLLAGPQDGESFHLALYRTDGYQMMAGAATIDGEGAVFELRGVGGVRNKLPALLRGRIQGGEFVLTSAAEARAVPEASHPTPDSL</sequence>
<dbReference type="Gene3D" id="1.25.10.10">
    <property type="entry name" value="Leucine-rich Repeat Variant"/>
    <property type="match status" value="1"/>
</dbReference>
<keyword evidence="2" id="KW-1185">Reference proteome</keyword>
<proteinExistence type="predicted"/>
<dbReference type="EMBL" id="JAPNTZ010000004">
    <property type="protein sequence ID" value="MCY1139118.1"/>
    <property type="molecule type" value="Genomic_DNA"/>
</dbReference>
<dbReference type="Proteomes" id="UP001151002">
    <property type="component" value="Unassembled WGS sequence"/>
</dbReference>
<dbReference type="SUPFAM" id="SSF48371">
    <property type="entry name" value="ARM repeat"/>
    <property type="match status" value="1"/>
</dbReference>
<evidence type="ECO:0000313" key="1">
    <source>
        <dbReference type="EMBL" id="MCY1139118.1"/>
    </source>
</evidence>
<protein>
    <submittedName>
        <fullName evidence="1">HEAT repeat domain-containing protein</fullName>
    </submittedName>
</protein>
<dbReference type="RefSeq" id="WP_267563195.1">
    <property type="nucleotide sequence ID" value="NZ_JAPNTZ010000004.1"/>
</dbReference>
<accession>A0ABT4AY01</accession>
<evidence type="ECO:0000313" key="2">
    <source>
        <dbReference type="Proteomes" id="UP001151002"/>
    </source>
</evidence>
<dbReference type="InterPro" id="IPR011989">
    <property type="entry name" value="ARM-like"/>
</dbReference>
<organism evidence="1 2">
    <name type="scientific">Paractinoplanes pyxinae</name>
    <dbReference type="NCBI Taxonomy" id="2997416"/>
    <lineage>
        <taxon>Bacteria</taxon>
        <taxon>Bacillati</taxon>
        <taxon>Actinomycetota</taxon>
        <taxon>Actinomycetes</taxon>
        <taxon>Micromonosporales</taxon>
        <taxon>Micromonosporaceae</taxon>
        <taxon>Paractinoplanes</taxon>
    </lineage>
</organism>
<reference evidence="1" key="1">
    <citation type="submission" date="2022-11" db="EMBL/GenBank/DDBJ databases">
        <authorList>
            <person name="Somphong A."/>
            <person name="Phongsopitanun W."/>
        </authorList>
    </citation>
    <scope>NUCLEOTIDE SEQUENCE</scope>
    <source>
        <strain evidence="1">Pm04-4</strain>
    </source>
</reference>
<comment type="caution">
    <text evidence="1">The sequence shown here is derived from an EMBL/GenBank/DDBJ whole genome shotgun (WGS) entry which is preliminary data.</text>
</comment>
<dbReference type="InterPro" id="IPR016024">
    <property type="entry name" value="ARM-type_fold"/>
</dbReference>
<gene>
    <name evidence="1" type="ORF">OWR29_14060</name>
</gene>